<dbReference type="InterPro" id="IPR042222">
    <property type="entry name" value="Dynein_2_N"/>
</dbReference>
<evidence type="ECO:0000256" key="10">
    <source>
        <dbReference type="ARBA" id="ARBA00023069"/>
    </source>
</evidence>
<evidence type="ECO:0000256" key="3">
    <source>
        <dbReference type="ARBA" id="ARBA00022490"/>
    </source>
</evidence>
<dbReference type="Gene3D" id="1.20.920.20">
    <property type="match status" value="1"/>
</dbReference>
<evidence type="ECO:0000313" key="18">
    <source>
        <dbReference type="RefSeq" id="XP_026759341.2"/>
    </source>
</evidence>
<dbReference type="InterPro" id="IPR024317">
    <property type="entry name" value="Dynein_heavy_chain_D4_dom"/>
</dbReference>
<dbReference type="InterPro" id="IPR041228">
    <property type="entry name" value="Dynein_C"/>
</dbReference>
<dbReference type="InterPro" id="IPR026983">
    <property type="entry name" value="DHC"/>
</dbReference>
<dbReference type="Pfam" id="PF12775">
    <property type="entry name" value="AAA_7"/>
    <property type="match status" value="1"/>
</dbReference>
<keyword evidence="8" id="KW-0243">Dynein</keyword>
<dbReference type="Gene3D" id="1.10.472.130">
    <property type="match status" value="1"/>
</dbReference>
<organism evidence="17 18">
    <name type="scientific">Galleria mellonella</name>
    <name type="common">Greater wax moth</name>
    <dbReference type="NCBI Taxonomy" id="7137"/>
    <lineage>
        <taxon>Eukaryota</taxon>
        <taxon>Metazoa</taxon>
        <taxon>Ecdysozoa</taxon>
        <taxon>Arthropoda</taxon>
        <taxon>Hexapoda</taxon>
        <taxon>Insecta</taxon>
        <taxon>Pterygota</taxon>
        <taxon>Neoptera</taxon>
        <taxon>Endopterygota</taxon>
        <taxon>Lepidoptera</taxon>
        <taxon>Glossata</taxon>
        <taxon>Ditrysia</taxon>
        <taxon>Pyraloidea</taxon>
        <taxon>Pyralidae</taxon>
        <taxon>Galleriinae</taxon>
        <taxon>Galleria</taxon>
    </lineage>
</organism>
<dbReference type="FunCoup" id="A0A6J1WU42">
    <property type="interactions" value="2"/>
</dbReference>
<keyword evidence="11" id="KW-0505">Motor protein</keyword>
<dbReference type="GO" id="GO:0007018">
    <property type="term" value="P:microtubule-based movement"/>
    <property type="evidence" value="ECO:0007669"/>
    <property type="project" value="InterPro"/>
</dbReference>
<evidence type="ECO:0000256" key="11">
    <source>
        <dbReference type="ARBA" id="ARBA00023175"/>
    </source>
</evidence>
<dbReference type="Pfam" id="PF12774">
    <property type="entry name" value="AAA_6"/>
    <property type="match status" value="1"/>
</dbReference>
<dbReference type="InterPro" id="IPR035699">
    <property type="entry name" value="AAA_6"/>
</dbReference>
<feature type="coiled-coil region" evidence="14">
    <location>
        <begin position="3256"/>
        <end position="3290"/>
    </location>
</feature>
<dbReference type="Pfam" id="PF08385">
    <property type="entry name" value="DHC_N1"/>
    <property type="match status" value="1"/>
</dbReference>
<keyword evidence="6" id="KW-0547">Nucleotide-binding</keyword>
<keyword evidence="3" id="KW-0963">Cytoplasm</keyword>
<dbReference type="Pfam" id="PF17857">
    <property type="entry name" value="AAA_lid_1"/>
    <property type="match status" value="1"/>
</dbReference>
<evidence type="ECO:0000256" key="15">
    <source>
        <dbReference type="SAM" id="MobiDB-lite"/>
    </source>
</evidence>
<dbReference type="InterPro" id="IPR003593">
    <property type="entry name" value="AAA+_ATPase"/>
</dbReference>
<dbReference type="Pfam" id="PF18199">
    <property type="entry name" value="Dynein_C"/>
    <property type="match status" value="1"/>
</dbReference>
<keyword evidence="7" id="KW-0067">ATP-binding</keyword>
<evidence type="ECO:0000256" key="12">
    <source>
        <dbReference type="ARBA" id="ARBA00023212"/>
    </source>
</evidence>
<dbReference type="InterPro" id="IPR041466">
    <property type="entry name" value="Dynein_AAA5_ext"/>
</dbReference>
<gene>
    <name evidence="18" type="primary">LOC113518557</name>
</gene>
<evidence type="ECO:0000256" key="13">
    <source>
        <dbReference type="ARBA" id="ARBA00023273"/>
    </source>
</evidence>
<dbReference type="GO" id="GO:0005524">
    <property type="term" value="F:ATP binding"/>
    <property type="evidence" value="ECO:0007669"/>
    <property type="project" value="UniProtKB-KW"/>
</dbReference>
<feature type="domain" description="AAA+ ATPase" evidence="16">
    <location>
        <begin position="2023"/>
        <end position="2167"/>
    </location>
</feature>
<evidence type="ECO:0000256" key="9">
    <source>
        <dbReference type="ARBA" id="ARBA00023054"/>
    </source>
</evidence>
<dbReference type="InterPro" id="IPR024743">
    <property type="entry name" value="Dynein_HC_stalk"/>
</dbReference>
<dbReference type="GO" id="GO:0005858">
    <property type="term" value="C:axonemal dynein complex"/>
    <property type="evidence" value="ECO:0007669"/>
    <property type="project" value="TreeGrafter"/>
</dbReference>
<dbReference type="GO" id="GO:0008569">
    <property type="term" value="F:minus-end-directed microtubule motor activity"/>
    <property type="evidence" value="ECO:0007669"/>
    <property type="project" value="InterPro"/>
</dbReference>
<dbReference type="Pfam" id="PF08393">
    <property type="entry name" value="DHC_N2"/>
    <property type="match status" value="1"/>
</dbReference>
<feature type="coiled-coil region" evidence="14">
    <location>
        <begin position="3476"/>
        <end position="3517"/>
    </location>
</feature>
<evidence type="ECO:0000256" key="8">
    <source>
        <dbReference type="ARBA" id="ARBA00023017"/>
    </source>
</evidence>
<accession>A0A6J1WU42</accession>
<dbReference type="Pfam" id="PF12777">
    <property type="entry name" value="MT"/>
    <property type="match status" value="1"/>
</dbReference>
<comment type="similarity">
    <text evidence="2">Belongs to the dynein heavy chain family.</text>
</comment>
<dbReference type="InterPro" id="IPR043160">
    <property type="entry name" value="Dynein_C_barrel"/>
</dbReference>
<dbReference type="Pfam" id="PF18198">
    <property type="entry name" value="AAA_lid_11"/>
    <property type="match status" value="1"/>
</dbReference>
<dbReference type="SMART" id="SM00382">
    <property type="entry name" value="AAA"/>
    <property type="match status" value="3"/>
</dbReference>
<dbReference type="Pfam" id="PF12781">
    <property type="entry name" value="AAA_9"/>
    <property type="match status" value="1"/>
</dbReference>
<dbReference type="InterPro" id="IPR013602">
    <property type="entry name" value="Dynein_heavy_linker"/>
</dbReference>
<dbReference type="Pfam" id="PF17852">
    <property type="entry name" value="Dynein_AAA_lid"/>
    <property type="match status" value="1"/>
</dbReference>
<dbReference type="Gene3D" id="6.10.140.1060">
    <property type="match status" value="1"/>
</dbReference>
<evidence type="ECO:0000256" key="4">
    <source>
        <dbReference type="ARBA" id="ARBA00022701"/>
    </source>
</evidence>
<dbReference type="GO" id="GO:0005874">
    <property type="term" value="C:microtubule"/>
    <property type="evidence" value="ECO:0007669"/>
    <property type="project" value="UniProtKB-KW"/>
</dbReference>
<comment type="subcellular location">
    <subcellularLocation>
        <location evidence="1">Cytoplasm</location>
        <location evidence="1">Cytoskeleton</location>
        <location evidence="1">Cilium axoneme</location>
    </subcellularLocation>
</comment>
<protein>
    <submittedName>
        <fullName evidence="18">Dynein axonemal heavy chain 8</fullName>
    </submittedName>
</protein>
<evidence type="ECO:0000256" key="6">
    <source>
        <dbReference type="ARBA" id="ARBA00022741"/>
    </source>
</evidence>
<dbReference type="Gene3D" id="1.10.8.720">
    <property type="entry name" value="Region D6 of dynein motor"/>
    <property type="match status" value="1"/>
</dbReference>
<dbReference type="Gene3D" id="1.10.287.2620">
    <property type="match status" value="1"/>
</dbReference>
<dbReference type="PANTHER" id="PTHR46532">
    <property type="entry name" value="MALE FERTILITY FACTOR KL5"/>
    <property type="match status" value="1"/>
</dbReference>
<dbReference type="InterPro" id="IPR041658">
    <property type="entry name" value="AAA_lid_11"/>
</dbReference>
<dbReference type="InterPro" id="IPR013594">
    <property type="entry name" value="Dynein_heavy_tail"/>
</dbReference>
<dbReference type="InParanoid" id="A0A6J1WU42"/>
<reference evidence="18" key="1">
    <citation type="submission" date="2025-08" db="UniProtKB">
        <authorList>
            <consortium name="RefSeq"/>
        </authorList>
    </citation>
    <scope>IDENTIFICATION</scope>
    <source>
        <tissue evidence="18">Whole larvae</tissue>
    </source>
</reference>
<feature type="domain" description="AAA+ ATPase" evidence="16">
    <location>
        <begin position="2304"/>
        <end position="2561"/>
    </location>
</feature>
<dbReference type="Proteomes" id="UP001652740">
    <property type="component" value="Unplaced"/>
</dbReference>
<dbReference type="InterPro" id="IPR043157">
    <property type="entry name" value="Dynein_AAA1S"/>
</dbReference>
<evidence type="ECO:0000256" key="1">
    <source>
        <dbReference type="ARBA" id="ARBA00004430"/>
    </source>
</evidence>
<dbReference type="InterPro" id="IPR041589">
    <property type="entry name" value="DNAH3_AAA_lid_1"/>
</dbReference>
<dbReference type="GO" id="GO:0045505">
    <property type="term" value="F:dynein intermediate chain binding"/>
    <property type="evidence" value="ECO:0007669"/>
    <property type="project" value="InterPro"/>
</dbReference>
<name>A0A6J1WU42_GALME</name>
<dbReference type="Gene3D" id="1.20.140.100">
    <property type="entry name" value="Dynein heavy chain, N-terminal domain 2"/>
    <property type="match status" value="1"/>
</dbReference>
<evidence type="ECO:0000256" key="5">
    <source>
        <dbReference type="ARBA" id="ARBA00022737"/>
    </source>
</evidence>
<dbReference type="Gene3D" id="1.20.58.1120">
    <property type="match status" value="1"/>
</dbReference>
<feature type="region of interest" description="Disordered" evidence="15">
    <location>
        <begin position="1"/>
        <end position="25"/>
    </location>
</feature>
<evidence type="ECO:0000256" key="7">
    <source>
        <dbReference type="ARBA" id="ARBA00022840"/>
    </source>
</evidence>
<dbReference type="InterPro" id="IPR004273">
    <property type="entry name" value="Dynein_heavy_D6_P-loop"/>
</dbReference>
<evidence type="ECO:0000256" key="2">
    <source>
        <dbReference type="ARBA" id="ARBA00008887"/>
    </source>
</evidence>
<feature type="domain" description="AAA+ ATPase" evidence="16">
    <location>
        <begin position="2631"/>
        <end position="2779"/>
    </location>
</feature>
<keyword evidence="12" id="KW-0206">Cytoskeleton</keyword>
<keyword evidence="10" id="KW-0969">Cilium</keyword>
<dbReference type="SUPFAM" id="SSF52540">
    <property type="entry name" value="P-loop containing nucleoside triphosphate hydrolases"/>
    <property type="match status" value="4"/>
</dbReference>
<dbReference type="Gene3D" id="3.20.180.20">
    <property type="entry name" value="Dynein heavy chain, N-terminal domain 2"/>
    <property type="match status" value="1"/>
</dbReference>
<evidence type="ECO:0000256" key="14">
    <source>
        <dbReference type="SAM" id="Coils"/>
    </source>
</evidence>
<dbReference type="InterPro" id="IPR042219">
    <property type="entry name" value="AAA_lid_11_sf"/>
</dbReference>
<evidence type="ECO:0000313" key="17">
    <source>
        <dbReference type="Proteomes" id="UP001652740"/>
    </source>
</evidence>
<dbReference type="InterPro" id="IPR042228">
    <property type="entry name" value="Dynein_linker_3"/>
</dbReference>
<dbReference type="Gene3D" id="1.10.8.710">
    <property type="match status" value="1"/>
</dbReference>
<dbReference type="Gene3D" id="1.10.8.1220">
    <property type="match status" value="1"/>
</dbReference>
<sequence length="4674" mass="538528">MSGKVADPSPEAEVSGVPPDTNVEQAEDVAETAAKLDELSRRMSRKESAFSQPIDDGERVEVDRTALEAILDVGSRLQDIQKKSKVSMSTLALAHESYKDKQAKAKEARNNRIGGLKTQHRFLLENVAAILNKSTEYVLEGVFDADIHIDLLESAVAEGGRNCIILCDALLPPLKMESGRFIHNQKTKMERTYLSDVSTIATEGMCVAMYRIRNKLIDTKNVADDYYLVMFDMNQETENVVSGIYKTLNRVYVPALQACKAWGDINPPNPKSADIIKYYKSKIMLFIDYLAKTKVDLDCCTKFNINLILYEDELSDQDKMKLAITKTHVLEEICSYVKQWVRQITMVLVQSQQLRREPSNIGPLAELDHWRRQLTTFTSIIEHINSDPCHMYIHTLIRAKSKLIKKWRLLDNQVTDYYNEAYDNVKYLYALEKYCEPLYRCDPVTMQQYIPGLIYTIRMIFATSRYYNTTKQISTLLVKVTNQILNMCMDYLTNGGKKTIWNQDKLNFIKKARLCLNLYNFYRECYSETQKEMMEAADERPFDCSEMYIFGKFETFRIRLEKIIDLFQTYITYYVLNKTTLEGIEEFATNFNKLFKTISTKTYDALDHRRPDFDKDYKSYKDAVAAQELLLENFMIASVNKCPTTEIALQLLARFATLKLDCLYLEDQYYDLISNYTAEIESIRDRYNEERENPELPRNMPPVAGRIMWIRFYDKNIKGPMEEFMKHYEVITHMNTQRCIKLYNVMCIVFTEFELIYHKAWAENVGQVRLGLVAPLLVRHPVTNMYIVNFSIYIPECIREVEYMWQLGLSVPDGAQIVAFCKDKILGNYERIKYLVDRNNQIRRSMPKLYLPLLRAQLIKLEKAFQPGLSTITWTSLEIPSYCDNIDAVLDEVDLFVKEVVDMKEARIDAILQSITKTLLVYLPEQAIDPGVFYEENYQRRDDIALDLQQKSCNAEIAVIELINKFLESVPSKQIQDLKDNWLDIEKALKQVTSATRVFPEDAAFLEIENPDRFDVVPVINECNELFAYFATKCLESLIKCTRQSLDLLRRRASVSSFLTMTTDPEEQKKLKPLMLTMMHLMIPRILIKPTLEEIQTSFSQVVLNCIMDIHRNVYMWGQQELLKKEKMGARSLLNSRSMSAGSRSGSNILGIRSYFRMVSEHKDIVRSVMALQGMMYMFKPDIEKLLKSYERFAHLWAEDRVQQVQSFVDSNPLNVIIRDMLKKYEGQTEEVLNLPERHIIGSIQINMDKIKLALHVESIEWKRILGKLLSRAYKERVQRLMQFINDRMKTMGKKIKDLDDVRVAMLCLELIRDEFIGMDMELDLIEESYATFAQFNIDIPKEDADMVYGLRYAFQNMLLTSQQVQQKIVDMQGPLQKELTEGVATFLEDVLKFDADYDAFGPMTPGLTAREASDRVIMFQSRFDDLWRRFEMYSNGEKLFGMEVKDYPILHQKKKEFNLLSKLYSLYLAVMNSIDGYFETPWVEIDIQQIIAQLTEFDLRCRKLPRGMKDWPAFIELKNKIDDFNQTCPLLELMADRSMKDRHWRRLEKLMNCVLDVESDSFTLANVMEAPLLKNKEDVEDICISAVKEKDIEAKLKQVIADWAVVDLTFSPFKNRGELLLKAQDTLDIITMLEDSLMLLNSLASNRYNAPFKKDILLWINKLVSTSEILEKWLQVQNLWMYLEAVFVGGDIAKQLPAEAKRFGTIDKTYVKIMYRARDIVNCVETCTSDDTLKQLLPHLFEQLEACQKSLTGYLETKRLIFPRFFFVSDPVLLEILGQASDPHSIQPHLPSIFDAMYTVDFDDKERIINMNSDNGETIPLERPVACIGGVEIWLNTLLDTMKDTVRNMIANISQTMAGDPEFEFLVGFWNFPGQAGLLGMQILWTSDAEYALKKARADRFIMRLTNQKFLDLLNGLIDLTVKDLVPLDRTRVETMITIHVHQRDIFDDLVRMRIKSPIDFEWQKQARFYYFEDTDDCIVSITDVDFLYQNEYLGITERLVITPLTDRCYITLSQAIGMSMGGAPAGPAGTGKTETTKDMGRTLGKLVIVFNCSDQMDFRGLGRIYKGLAQSGTWGCFDEFNRIELPVLSVAAQQIYICLTARREKREFFVFSDGDVVSLNPEFAFIITMNPGYAGRQELPENLKIQFRSVAMMVPDRQIIIRVKLASCGFKENILLARKFFTLYKLCEEQLSKQVHYDFGLRNILSVLRTMGSQKRANPESTEENIMMRVLKEMNVSKLVDEDEPLFVSLIEDLFPGIKLSQTVHREMQRAINLVTERTGLVNHPDWNLKIIQLYETSLVRHGLMTMGPTGSGKTTCIHTLMAALTEVGRPHKEMRMNPKAITAPQMFGRLDVATNDWTDGIFSTLWRRALKVKKSDTTWIVLDGPVDAVWIENLNSVLDDNKTLTLANGDRITMAQNSKLVFEPDNVDNASPATVSRMGMVFLSSSVLKWQPVLEGWLKKRSQKESDSLRNAFNKVYNEVHMYVQQKLPAKMKLLEAIYIRQCIDVLIGLLQIEIPGGKLHTDRHLERLFIFAMMWSLGAVLELDARTRMAEFMTKLPVKMDWPGAKSKEWIMPFEYMVNETGVWQHWSEIVEDYIYPPDSIPEYASILVPNIDNVCISFLIETIAKQNKAVLLIGEQGTAKTVMLKSYMQKYDNEVKLYKMINFSSATTPNMFQRIIESYVEKRVGMTYGPPGGRGMTVFVDDINMPVVNEWGDQVTNEIVRQMMEYGGFYSLEKPGEFIIIADIQMFGAMIHPGGGRNDIPPRLKRQFNIFNCTLPSTISMDRIFETISAGYFCKSRFDKKIVEFMPRLVPVTRIIWQQTKVKMLPTPAKFHYVFNLRDLSRIWEGILFIKREELPSIKTALKLWFHECLRVISDRFTTFEDKDWFVVNFWKTAAQELPDVVSEFPEGETFFVNFLREPVEPTGDEDEDFSTDAPKIYEELPAWDFVLMKLGQFQEQFNDQIRGAHLDLVFFHDAMVHLFIISRIINTPRGNALLVGVGGSGKQSLTKLASYIANFSFYQITLSRSYNVNNFMDDIKYLYRVAGLQGQGITFIFTDNDIKDEQFLEFLNNILSSGEIANLFPKDEMDEILNELTPIMKKYAPRRIPVPDVLYEYFIMRSRSNLHVVLCFSPVGEKFRSRALKFPGLISGSVMDWFQKWPKEALIEVASHYLSDFHVVCSAETKLQLIEIMGMVQDNVAETCIMYYDRFRRQTHVTPKSYLSFLEGYKVLYKEKHMNIAEMARRMTTGLDKLVEAAASVDILKKELEVKELEIKEATAKAEEVLAAVAESAAAAEVVKAEVLEVKDRAVKLVSVIAAETAIAEEKLAAAKPALDAAEAALQTINAADIATVRKLGKPPYLITLIMDAVILLFRKRIDSVRPDPEKQFLMASWAESLKVMADSRFLNNLKFYPKDEINAEMVDLLQPYFNFSQYTFEAAKVACGNVAGLISWTIAMAQFYSVNKDVLPLKANLAIMQGKYQAAKRELESAEAQLQAKERELAAVQKQFDDAMALKQAVLDDAAKCQQKMDAATALINGLSGERVRWTEQSALFKSEIERLVGDILLLTGFLSYSGPFNQEFRSLLISSWLSELLRRKIPVSMNLNITDQLTDTATIGDWNLCGLPTDELSIQNGIIVTKASRFPLLIDPQTQGKIWIKNMEKFNDLIVTTLNHKYFRNHIEDCVSLGRPLLIEDVAEELDPALDNILERNYIKIGSTFKVKLGDKEIDVTHGHKIYITTKLPNPAYTPEISARTSIIDFTVTMQGLEDQLLGRVILTEKAEMEAERTQLIMDVTANRRKMQELEANLLHKLTTIQGSLVEDVSLIQVLNITKSTATEVKEKLDVAKETEIKINAAREEFRPVATRGSVLYFLICNMSLVCNMYQTSLAQFLERFDISMERSPQSPITTRRIAFIIDYLTYDVFKYISRGFYEKHKYLFTLLLTLKIDLQKEYITYDEFQILIKGGAALDLNACPPKPFKWVTDMSWLNLVQLSELRQYTNILNQVTNNEKGWKNWFDKEAPEDEPLPDGYNSLDVFRKLLIVRAWCPDRTLAQSLKYVIHSMGARFSEAVIVNYEQMVLESRPLVPLIGFLAMGSDPTPSIETTAKRLECLCSSISMGQGQEVHARKLIDRALKEGLWVLLQNCHLGLEYMVEIMEQFAELEKEPEKVHESFRLWITTEVHDRFPITLLQMSIKYTCEPPSGIKAGLMRTYDSMSQDFLDYSDSPFYLPLIYTISFLHTVVQERRKFGPLGWNIPYEFNSADWLASCMFIQNHLDQLEPGQSISWTTVRYMVSAVQYGGRVTDDYDTRLLVTFCRVWFSDQLFSDDFQFYKSYGIMKFKNIPEYIEEIEKMKTVDPPQAYGLHTNADITYQRNKTQELLDTILSIQPKESSSGGGETREASVYRQSKEMLDKVPPNFDPHEVRERLKYYGMLNSMVIFLRQEIDRMQKVISLVRTTLKDLLLAIDGTIIMNEALRDSLDNIYDAKVPKIWLKSSWSSSTLGFWFTEFLERNIQFSSWCFQARPFSFWMTGFFNPQGFLTAMRQEVTRAHKGWALDMVTLHNDVTKFTYEEIKAPPPEGVYVHGVFLDGAGWDRRNLRLCESTLKVLYTPLPVIHVYAINSTAPKDPKLYQCPVYKKPVRTGLTFITPLWLPTNKNPDHWILRGVAILCDIK</sequence>
<dbReference type="Gene3D" id="1.20.920.30">
    <property type="match status" value="1"/>
</dbReference>
<evidence type="ECO:0000259" key="16">
    <source>
        <dbReference type="SMART" id="SM00382"/>
    </source>
</evidence>
<dbReference type="GO" id="GO:0097729">
    <property type="term" value="C:9+2 motile cilium"/>
    <property type="evidence" value="ECO:0007669"/>
    <property type="project" value="UniProtKB-ARBA"/>
</dbReference>
<dbReference type="Gene3D" id="3.10.490.20">
    <property type="match status" value="1"/>
</dbReference>
<dbReference type="Gene3D" id="3.40.50.300">
    <property type="entry name" value="P-loop containing nucleotide triphosphate hydrolases"/>
    <property type="match status" value="5"/>
</dbReference>
<dbReference type="PANTHER" id="PTHR46532:SF4">
    <property type="entry name" value="AAA+ ATPASE DOMAIN-CONTAINING PROTEIN"/>
    <property type="match status" value="1"/>
</dbReference>
<keyword evidence="4" id="KW-0493">Microtubule</keyword>
<dbReference type="InterPro" id="IPR027417">
    <property type="entry name" value="P-loop_NTPase"/>
</dbReference>
<dbReference type="Pfam" id="PF03028">
    <property type="entry name" value="Dynein_heavy"/>
    <property type="match status" value="1"/>
</dbReference>
<keyword evidence="13" id="KW-0966">Cell projection</keyword>
<dbReference type="InterPro" id="IPR035706">
    <property type="entry name" value="AAA_9"/>
</dbReference>
<dbReference type="Pfam" id="PF12780">
    <property type="entry name" value="AAA_8"/>
    <property type="match status" value="1"/>
</dbReference>
<keyword evidence="9 14" id="KW-0175">Coiled coil</keyword>
<keyword evidence="5" id="KW-0677">Repeat</keyword>
<dbReference type="RefSeq" id="XP_026759341.2">
    <property type="nucleotide sequence ID" value="XM_026903540.3"/>
</dbReference>
<dbReference type="GO" id="GO:0051959">
    <property type="term" value="F:dynein light intermediate chain binding"/>
    <property type="evidence" value="ECO:0007669"/>
    <property type="project" value="InterPro"/>
</dbReference>
<dbReference type="Gene3D" id="1.20.1270.280">
    <property type="match status" value="1"/>
</dbReference>
<dbReference type="GeneID" id="113518557"/>
<keyword evidence="17" id="KW-1185">Reference proteome</keyword>
<dbReference type="KEGG" id="gmw:113518557"/>
<proteinExistence type="inferred from homology"/>